<organism evidence="7 8">
    <name type="scientific">Natribaculum luteum</name>
    <dbReference type="NCBI Taxonomy" id="1586232"/>
    <lineage>
        <taxon>Archaea</taxon>
        <taxon>Methanobacteriati</taxon>
        <taxon>Methanobacteriota</taxon>
        <taxon>Stenosarchaea group</taxon>
        <taxon>Halobacteria</taxon>
        <taxon>Halobacteriales</taxon>
        <taxon>Natrialbaceae</taxon>
        <taxon>Natribaculum</taxon>
    </lineage>
</organism>
<dbReference type="AlphaFoldDB" id="A0ABD5NYR1"/>
<evidence type="ECO:0000313" key="8">
    <source>
        <dbReference type="Proteomes" id="UP001595821"/>
    </source>
</evidence>
<evidence type="ECO:0000256" key="4">
    <source>
        <dbReference type="ARBA" id="ARBA00022989"/>
    </source>
</evidence>
<feature type="transmembrane region" description="Helical" evidence="6">
    <location>
        <begin position="68"/>
        <end position="93"/>
    </location>
</feature>
<evidence type="ECO:0000256" key="3">
    <source>
        <dbReference type="ARBA" id="ARBA00022692"/>
    </source>
</evidence>
<dbReference type="CDD" id="cd16914">
    <property type="entry name" value="EcfT"/>
    <property type="match status" value="1"/>
</dbReference>
<dbReference type="InterPro" id="IPR012809">
    <property type="entry name" value="ECF_CbiQ"/>
</dbReference>
<dbReference type="PANTHER" id="PTHR43723">
    <property type="entry name" value="COBALT TRANSPORT PROTEIN CBIQ"/>
    <property type="match status" value="1"/>
</dbReference>
<dbReference type="PANTHER" id="PTHR43723:SF1">
    <property type="entry name" value="COBALT TRANSPORT PROTEIN CBIQ"/>
    <property type="match status" value="1"/>
</dbReference>
<accession>A0ABD5NYR1</accession>
<dbReference type="GO" id="GO:0005886">
    <property type="term" value="C:plasma membrane"/>
    <property type="evidence" value="ECO:0007669"/>
    <property type="project" value="UniProtKB-SubCell"/>
</dbReference>
<evidence type="ECO:0000313" key="7">
    <source>
        <dbReference type="EMBL" id="MFC4247206.1"/>
    </source>
</evidence>
<keyword evidence="2" id="KW-1003">Cell membrane</keyword>
<proteinExistence type="predicted"/>
<evidence type="ECO:0000256" key="1">
    <source>
        <dbReference type="ARBA" id="ARBA00004651"/>
    </source>
</evidence>
<dbReference type="GeneID" id="71853851"/>
<dbReference type="Proteomes" id="UP001595821">
    <property type="component" value="Unassembled WGS sequence"/>
</dbReference>
<gene>
    <name evidence="7" type="primary">cbiQ</name>
    <name evidence="7" type="ORF">ACFOZ7_09385</name>
</gene>
<dbReference type="InterPro" id="IPR052770">
    <property type="entry name" value="Cobalt_transport_CbiQ"/>
</dbReference>
<dbReference type="Pfam" id="PF02361">
    <property type="entry name" value="CbiQ"/>
    <property type="match status" value="1"/>
</dbReference>
<keyword evidence="3 6" id="KW-0812">Transmembrane</keyword>
<keyword evidence="5 6" id="KW-0472">Membrane</keyword>
<feature type="transmembrane region" description="Helical" evidence="6">
    <location>
        <begin position="113"/>
        <end position="134"/>
    </location>
</feature>
<dbReference type="RefSeq" id="WP_246974604.1">
    <property type="nucleotide sequence ID" value="NZ_CP095397.1"/>
</dbReference>
<keyword evidence="4 6" id="KW-1133">Transmembrane helix</keyword>
<comment type="caution">
    <text evidence="7">The sequence shown here is derived from an EMBL/GenBank/DDBJ whole genome shotgun (WGS) entry which is preliminary data.</text>
</comment>
<evidence type="ECO:0000256" key="6">
    <source>
        <dbReference type="SAM" id="Phobius"/>
    </source>
</evidence>
<sequence length="241" mass="25634">MHQTLESVQVASRPAIDGPLKVYVSLLALALVVASPNEATRLGALALFSALALDAAGRHYLRLLGPPVAFLVPSLVVILAVTGGETVVVRVWLLEVTAEAVETAATTGLRSVAALSVMAFLVLSTPVPELFAALRRLRVPAFVVDLSLFVYRGIQILLAEADRLRTAAAARLGYVDRRTQVRTTKLVAGSLLVGSLERAERVDEAMRARCYDGRMPTVERANEGYAPAAVVLGVLIATVVL</sequence>
<dbReference type="EMBL" id="JBHSDJ010000029">
    <property type="protein sequence ID" value="MFC4247206.1"/>
    <property type="molecule type" value="Genomic_DNA"/>
</dbReference>
<reference evidence="7 8" key="1">
    <citation type="journal article" date="2014" name="Int. J. Syst. Evol. Microbiol.">
        <title>Complete genome sequence of Corynebacterium casei LMG S-19264T (=DSM 44701T), isolated from a smear-ripened cheese.</title>
        <authorList>
            <consortium name="US DOE Joint Genome Institute (JGI-PGF)"/>
            <person name="Walter F."/>
            <person name="Albersmeier A."/>
            <person name="Kalinowski J."/>
            <person name="Ruckert C."/>
        </authorList>
    </citation>
    <scope>NUCLEOTIDE SEQUENCE [LARGE SCALE GENOMIC DNA]</scope>
    <source>
        <strain evidence="7 8">IBRC-M 10912</strain>
    </source>
</reference>
<dbReference type="NCBIfam" id="TIGR02454">
    <property type="entry name" value="ECF_T_CbiQ"/>
    <property type="match status" value="1"/>
</dbReference>
<evidence type="ECO:0000256" key="2">
    <source>
        <dbReference type="ARBA" id="ARBA00022475"/>
    </source>
</evidence>
<name>A0ABD5NYR1_9EURY</name>
<dbReference type="InterPro" id="IPR003339">
    <property type="entry name" value="ABC/ECF_trnsptr_transmembrane"/>
</dbReference>
<comment type="subcellular location">
    <subcellularLocation>
        <location evidence="1">Cell membrane</location>
        <topology evidence="1">Multi-pass membrane protein</topology>
    </subcellularLocation>
</comment>
<protein>
    <submittedName>
        <fullName evidence="7">Cobalt ECF transporter T component CbiQ</fullName>
    </submittedName>
</protein>
<evidence type="ECO:0000256" key="5">
    <source>
        <dbReference type="ARBA" id="ARBA00023136"/>
    </source>
</evidence>